<dbReference type="EMBL" id="WVTA01000021">
    <property type="protein sequence ID" value="KAK3197123.1"/>
    <property type="molecule type" value="Genomic_DNA"/>
</dbReference>
<dbReference type="PANTHER" id="PTHR43546:SF7">
    <property type="entry name" value="METALLO-BETA-LACTAMASE DOMAIN-CONTAINING PROTEIN"/>
    <property type="match status" value="1"/>
</dbReference>
<dbReference type="Pfam" id="PF12706">
    <property type="entry name" value="Lactamase_B_2"/>
    <property type="match status" value="1"/>
</dbReference>
<dbReference type="SUPFAM" id="SSF56281">
    <property type="entry name" value="Metallo-hydrolase/oxidoreductase"/>
    <property type="match status" value="1"/>
</dbReference>
<proteinExistence type="predicted"/>
<name>A0AAN6LQH0_9PLEO</name>
<dbReference type="Proteomes" id="UP001280581">
    <property type="component" value="Unassembled WGS sequence"/>
</dbReference>
<feature type="region of interest" description="Disordered" evidence="1">
    <location>
        <begin position="1"/>
        <end position="38"/>
    </location>
</feature>
<comment type="caution">
    <text evidence="3">The sequence shown here is derived from an EMBL/GenBank/DDBJ whole genome shotgun (WGS) entry which is preliminary data.</text>
</comment>
<dbReference type="InterPro" id="IPR050114">
    <property type="entry name" value="UPF0173_UPF0282_UlaG_hydrolase"/>
</dbReference>
<evidence type="ECO:0000313" key="4">
    <source>
        <dbReference type="Proteomes" id="UP001280581"/>
    </source>
</evidence>
<gene>
    <name evidence="3" type="ORF">GRF29_1536g649985</name>
</gene>
<keyword evidence="4" id="KW-1185">Reference proteome</keyword>
<dbReference type="AlphaFoldDB" id="A0AAN6LQH0"/>
<accession>A0AAN6LQH0</accession>
<dbReference type="PANTHER" id="PTHR43546">
    <property type="entry name" value="UPF0173 METAL-DEPENDENT HYDROLASE MJ1163-RELATED"/>
    <property type="match status" value="1"/>
</dbReference>
<evidence type="ECO:0000259" key="2">
    <source>
        <dbReference type="Pfam" id="PF12706"/>
    </source>
</evidence>
<protein>
    <recommendedName>
        <fullName evidence="2">Metallo-beta-lactamase domain-containing protein</fullName>
    </recommendedName>
</protein>
<reference evidence="3 4" key="1">
    <citation type="submission" date="2021-02" db="EMBL/GenBank/DDBJ databases">
        <title>Genome assembly of Pseudopithomyces chartarum.</title>
        <authorList>
            <person name="Jauregui R."/>
            <person name="Singh J."/>
            <person name="Voisey C."/>
        </authorList>
    </citation>
    <scope>NUCLEOTIDE SEQUENCE [LARGE SCALE GENOMIC DNA]</scope>
    <source>
        <strain evidence="3 4">AGR01</strain>
    </source>
</reference>
<evidence type="ECO:0000256" key="1">
    <source>
        <dbReference type="SAM" id="MobiDB-lite"/>
    </source>
</evidence>
<evidence type="ECO:0000313" key="3">
    <source>
        <dbReference type="EMBL" id="KAK3197123.1"/>
    </source>
</evidence>
<dbReference type="InterPro" id="IPR036866">
    <property type="entry name" value="RibonucZ/Hydroxyglut_hydro"/>
</dbReference>
<dbReference type="Gene3D" id="3.60.15.10">
    <property type="entry name" value="Ribonuclease Z/Hydroxyacylglutathione hydrolase-like"/>
    <property type="match status" value="1"/>
</dbReference>
<sequence length="362" mass="39874">MKQLTIDPAASGLPTRNHTGTKTFPEAKTTRVHPSNAKEEDTNATLYFIGTATTLLEWEGIRILTDPNFLHAGDHVHLGPGVSATRQTNPAIDIEELPRVDAVLLSHYHEDHFDRLAEDKLKRDLPIITTPHAHSCLTAKGEESFTSVHALDFFESLQMSFIHSAEQATSSKRPSIKVTGMPGKHVPPGPLAVANDILKAVPPTNGWMVELGYSDSSSQFENCYRIYISGDTLMIDELKEIPERYRGQNIDLMLIHLGGTTIPGPSMPLLMVTMDAKQGIQLMELINPDVTIPIHYDDYDVFMSPLNDFKKAVLEAGWSDKVVYLDRKDQFKFNVRQGKGGSAETSADSGLLGEQLGTQAVG</sequence>
<feature type="domain" description="Metallo-beta-lactamase" evidence="2">
    <location>
        <begin position="63"/>
        <end position="296"/>
    </location>
</feature>
<organism evidence="3 4">
    <name type="scientific">Pseudopithomyces chartarum</name>
    <dbReference type="NCBI Taxonomy" id="1892770"/>
    <lineage>
        <taxon>Eukaryota</taxon>
        <taxon>Fungi</taxon>
        <taxon>Dikarya</taxon>
        <taxon>Ascomycota</taxon>
        <taxon>Pezizomycotina</taxon>
        <taxon>Dothideomycetes</taxon>
        <taxon>Pleosporomycetidae</taxon>
        <taxon>Pleosporales</taxon>
        <taxon>Massarineae</taxon>
        <taxon>Didymosphaeriaceae</taxon>
        <taxon>Pseudopithomyces</taxon>
    </lineage>
</organism>
<dbReference type="InterPro" id="IPR001279">
    <property type="entry name" value="Metallo-B-lactamas"/>
</dbReference>